<keyword evidence="1" id="KW-1133">Transmembrane helix</keyword>
<name>A0A370DC28_9GAMM</name>
<feature type="transmembrane region" description="Helical" evidence="1">
    <location>
        <begin position="54"/>
        <end position="73"/>
    </location>
</feature>
<feature type="transmembrane region" description="Helical" evidence="1">
    <location>
        <begin position="31"/>
        <end position="48"/>
    </location>
</feature>
<protein>
    <recommendedName>
        <fullName evidence="4">DUF2244 domain-containing protein</fullName>
    </recommendedName>
</protein>
<gene>
    <name evidence="2" type="ORF">DIZ80_09070</name>
</gene>
<dbReference type="InterPro" id="IPR019253">
    <property type="entry name" value="DUF2244_TM"/>
</dbReference>
<reference evidence="2 3" key="1">
    <citation type="journal article" date="2018" name="ISME J.">
        <title>Endosymbiont genomes yield clues of tubeworm success.</title>
        <authorList>
            <person name="Li Y."/>
            <person name="Liles M.R."/>
            <person name="Halanych K.M."/>
        </authorList>
    </citation>
    <scope>NUCLEOTIDE SEQUENCE [LARGE SCALE GENOMIC DNA]</scope>
    <source>
        <strain evidence="2">A1464</strain>
    </source>
</reference>
<accession>A0A370DC28</accession>
<keyword evidence="3" id="KW-1185">Reference proteome</keyword>
<evidence type="ECO:0008006" key="4">
    <source>
        <dbReference type="Google" id="ProtNLM"/>
    </source>
</evidence>
<evidence type="ECO:0000313" key="2">
    <source>
        <dbReference type="EMBL" id="RDH82433.1"/>
    </source>
</evidence>
<evidence type="ECO:0000256" key="1">
    <source>
        <dbReference type="SAM" id="Phobius"/>
    </source>
</evidence>
<organism evidence="2 3">
    <name type="scientific">endosymbiont of Galathealinum brachiosum</name>
    <dbReference type="NCBI Taxonomy" id="2200906"/>
    <lineage>
        <taxon>Bacteria</taxon>
        <taxon>Pseudomonadati</taxon>
        <taxon>Pseudomonadota</taxon>
        <taxon>Gammaproteobacteria</taxon>
        <taxon>sulfur-oxidizing symbionts</taxon>
    </lineage>
</organism>
<comment type="caution">
    <text evidence="2">The sequence shown here is derived from an EMBL/GenBank/DDBJ whole genome shotgun (WGS) entry which is preliminary data.</text>
</comment>
<proteinExistence type="predicted"/>
<evidence type="ECO:0000313" key="3">
    <source>
        <dbReference type="Proteomes" id="UP000254266"/>
    </source>
</evidence>
<sequence>MITPVLNIDGFTGHILIEPNRPISWQDNVRFIKAFSLISLIIASVAMYQGFILVMPFSGIEVIFVSVCLYLVYKHYSICQIIYFTNNSIIIESGDNIANQRIEYQRYWSKFHVDNKGIYNIPKLSISSKGKTTEIGSFLSYKDKLTLIKIIKEITLSFQIQVQ</sequence>
<dbReference type="Proteomes" id="UP000254266">
    <property type="component" value="Unassembled WGS sequence"/>
</dbReference>
<keyword evidence="1" id="KW-0472">Membrane</keyword>
<keyword evidence="1" id="KW-0812">Transmembrane</keyword>
<dbReference type="Pfam" id="PF10003">
    <property type="entry name" value="DUF2244"/>
    <property type="match status" value="1"/>
</dbReference>
<dbReference type="AlphaFoldDB" id="A0A370DC28"/>
<dbReference type="EMBL" id="QFXC01000011">
    <property type="protein sequence ID" value="RDH82433.1"/>
    <property type="molecule type" value="Genomic_DNA"/>
</dbReference>